<gene>
    <name evidence="1" type="ORF">BLA3211_02224</name>
</gene>
<proteinExistence type="predicted"/>
<dbReference type="EMBL" id="CABWIL020000006">
    <property type="protein sequence ID" value="CAB3963147.1"/>
    <property type="molecule type" value="Genomic_DNA"/>
</dbReference>
<name>A0A6J5ITW4_9BURK</name>
<dbReference type="RefSeq" id="WP_175221297.1">
    <property type="nucleotide sequence ID" value="NZ_CABWIL020000006.1"/>
</dbReference>
<organism evidence="1 2">
    <name type="scientific">Burkholderia aenigmatica</name>
    <dbReference type="NCBI Taxonomy" id="2015348"/>
    <lineage>
        <taxon>Bacteria</taxon>
        <taxon>Pseudomonadati</taxon>
        <taxon>Pseudomonadota</taxon>
        <taxon>Betaproteobacteria</taxon>
        <taxon>Burkholderiales</taxon>
        <taxon>Burkholderiaceae</taxon>
        <taxon>Burkholderia</taxon>
        <taxon>Burkholderia cepacia complex</taxon>
    </lineage>
</organism>
<accession>A0A6J5ITW4</accession>
<evidence type="ECO:0000313" key="2">
    <source>
        <dbReference type="Proteomes" id="UP000494301"/>
    </source>
</evidence>
<reference evidence="1 2" key="1">
    <citation type="submission" date="2020-04" db="EMBL/GenBank/DDBJ databases">
        <authorList>
            <person name="Depoorter E."/>
        </authorList>
    </citation>
    <scope>NUCLEOTIDE SEQUENCE [LARGE SCALE GENOMIC DNA]</scope>
    <source>
        <strain evidence="1 2">BCC0217</strain>
    </source>
</reference>
<dbReference type="Proteomes" id="UP000494301">
    <property type="component" value="Unassembled WGS sequence"/>
</dbReference>
<sequence>MSEKLARLYKAPQPTVADPYAQIRWMFNQVESECKEPYAASIRWASNTYVRFVSETNASYAELENDKRFFLSLYWEADALSRFSEWLRKQDLASKTRYSLYKIVRQVMGIAYALRIIDTLVFHTSMPKGVSETKQRSAYTDDEEEVVNESVARWVGLADSVLNGYVPSGNGIPSRPQKFDFPPMVIDGKTYSVSEAAAQFGVEYWKISEKLRMGMTPAQAVGIEPSPNAAC</sequence>
<dbReference type="AlphaFoldDB" id="A0A6J5ITW4"/>
<protein>
    <submittedName>
        <fullName evidence="1">Uncharacterized protein</fullName>
    </submittedName>
</protein>
<evidence type="ECO:0000313" key="1">
    <source>
        <dbReference type="EMBL" id="CAB3963147.1"/>
    </source>
</evidence>